<dbReference type="EMBL" id="CP163440">
    <property type="protein sequence ID" value="XDQ66996.1"/>
    <property type="molecule type" value="Genomic_DNA"/>
</dbReference>
<dbReference type="GO" id="GO:0003993">
    <property type="term" value="F:acid phosphatase activity"/>
    <property type="evidence" value="ECO:0007669"/>
    <property type="project" value="InterPro"/>
</dbReference>
<dbReference type="InterPro" id="IPR015914">
    <property type="entry name" value="PAPs_N"/>
</dbReference>
<name>A0AB39SL90_9ACTN</name>
<dbReference type="InterPro" id="IPR004843">
    <property type="entry name" value="Calcineurin-like_PHP"/>
</dbReference>
<dbReference type="InterPro" id="IPR029052">
    <property type="entry name" value="Metallo-depent_PP-like"/>
</dbReference>
<accession>A0AB39SL90</accession>
<organism evidence="5">
    <name type="scientific">Streptomyces sp. R35</name>
    <dbReference type="NCBI Taxonomy" id="3238630"/>
    <lineage>
        <taxon>Bacteria</taxon>
        <taxon>Bacillati</taxon>
        <taxon>Actinomycetota</taxon>
        <taxon>Actinomycetes</taxon>
        <taxon>Kitasatosporales</taxon>
        <taxon>Streptomycetaceae</taxon>
        <taxon>Streptomyces</taxon>
    </lineage>
</organism>
<dbReference type="RefSeq" id="WP_369263944.1">
    <property type="nucleotide sequence ID" value="NZ_CP163440.1"/>
</dbReference>
<evidence type="ECO:0000256" key="1">
    <source>
        <dbReference type="ARBA" id="ARBA00022729"/>
    </source>
</evidence>
<keyword evidence="1" id="KW-0732">Signal</keyword>
<dbReference type="InterPro" id="IPR039331">
    <property type="entry name" value="PAPs-like"/>
</dbReference>
<feature type="domain" description="Purple acid phosphatase N-terminal" evidence="4">
    <location>
        <begin position="65"/>
        <end position="139"/>
    </location>
</feature>
<evidence type="ECO:0000259" key="3">
    <source>
        <dbReference type="Pfam" id="PF00149"/>
    </source>
</evidence>
<gene>
    <name evidence="5" type="ORF">AB5J50_42535</name>
</gene>
<sequence length="505" mass="51993">MSRSSLSGSPVGSTAGSPRGSLSRKARLAALSLVLGVGAALSFTAPAHADLPGADAQLTRAPYLSDATTTSVQVNWATTTQSRGSVRYGPLGDCAAQTATSASLGSPITVGSTREYANSVTLTGLSASTGFCYRVYTASGTDLLGTLATPGFTTPDSASSTAPFTFAVLGDTGETTNSGVDDGSVNVNQANVMSRIGSSGARFVLQTGDNTHPGTSQTQYGDLNQTGADVSSWFGPSYWAQPGMRIPLIGTVGNHSMTATYLSVWKQPALTAASGGVFGMVDYPSYLGSNAISYPTTYYAFTTGGVRFYVLDTAWGNSNTGSATGGSCGSHCAIYEQDAHAHWQSGSAEYAWLKADLAAHPTGPKFAFFHFPLRSDSASEPSDTFLADVEQTLLDGGVDLVFNGHSHLYQRNSAGAGRIVSYVTGGGGADVHSVGENGCSATDAYGIGWSYSRNRGSACGAATAPTDDAQVYHFLKVTVDGTSVTVAPTDSLGQTFDVQTYTVTP</sequence>
<dbReference type="AlphaFoldDB" id="A0AB39SL90"/>
<dbReference type="SUPFAM" id="SSF49363">
    <property type="entry name" value="Purple acid phosphatase, N-terminal domain"/>
    <property type="match status" value="1"/>
</dbReference>
<dbReference type="SUPFAM" id="SSF56300">
    <property type="entry name" value="Metallo-dependent phosphatases"/>
    <property type="match status" value="1"/>
</dbReference>
<evidence type="ECO:0000313" key="5">
    <source>
        <dbReference type="EMBL" id="XDQ66996.1"/>
    </source>
</evidence>
<dbReference type="Pfam" id="PF00149">
    <property type="entry name" value="Metallophos"/>
    <property type="match status" value="1"/>
</dbReference>
<protein>
    <submittedName>
        <fullName evidence="5">Fibronectin type III domain-containing protein</fullName>
    </submittedName>
</protein>
<evidence type="ECO:0000256" key="2">
    <source>
        <dbReference type="SAM" id="MobiDB-lite"/>
    </source>
</evidence>
<reference evidence="5" key="1">
    <citation type="submission" date="2024-07" db="EMBL/GenBank/DDBJ databases">
        <authorList>
            <person name="Yu S.T."/>
        </authorList>
    </citation>
    <scope>NUCLEOTIDE SEQUENCE</scope>
    <source>
        <strain evidence="5">R35</strain>
    </source>
</reference>
<dbReference type="Gene3D" id="2.60.40.380">
    <property type="entry name" value="Purple acid phosphatase-like, N-terminal"/>
    <property type="match status" value="1"/>
</dbReference>
<dbReference type="GO" id="GO:0046872">
    <property type="term" value="F:metal ion binding"/>
    <property type="evidence" value="ECO:0007669"/>
    <property type="project" value="InterPro"/>
</dbReference>
<feature type="domain" description="Calcineurin-like phosphoesterase" evidence="3">
    <location>
        <begin position="165"/>
        <end position="408"/>
    </location>
</feature>
<dbReference type="Pfam" id="PF16656">
    <property type="entry name" value="Pur_ac_phosph_N"/>
    <property type="match status" value="1"/>
</dbReference>
<dbReference type="InterPro" id="IPR008963">
    <property type="entry name" value="Purple_acid_Pase-like_N"/>
</dbReference>
<feature type="region of interest" description="Disordered" evidence="2">
    <location>
        <begin position="1"/>
        <end position="21"/>
    </location>
</feature>
<dbReference type="Gene3D" id="3.60.21.10">
    <property type="match status" value="1"/>
</dbReference>
<evidence type="ECO:0000259" key="4">
    <source>
        <dbReference type="Pfam" id="PF16656"/>
    </source>
</evidence>
<proteinExistence type="predicted"/>
<dbReference type="PANTHER" id="PTHR22953:SF153">
    <property type="entry name" value="PURPLE ACID PHOSPHATASE"/>
    <property type="match status" value="1"/>
</dbReference>
<dbReference type="PANTHER" id="PTHR22953">
    <property type="entry name" value="ACID PHOSPHATASE RELATED"/>
    <property type="match status" value="1"/>
</dbReference>